<evidence type="ECO:0000313" key="3">
    <source>
        <dbReference type="Proteomes" id="UP001220964"/>
    </source>
</evidence>
<proteinExistence type="predicted"/>
<gene>
    <name evidence="2" type="ORF">P1J78_21185</name>
</gene>
<reference evidence="2" key="1">
    <citation type="submission" date="2023-03" db="EMBL/GenBank/DDBJ databases">
        <title>Multiphase analysis and comparison of six strains from genera Psychromarinibacter, Lutimaribacter, and Maritimibacter, including a novel species: Psychromarinibacter sediminicola sp. nov.</title>
        <authorList>
            <person name="Wang Y.-H."/>
            <person name="Ye M.-Q."/>
            <person name="Du Z.-J."/>
        </authorList>
    </citation>
    <scope>NUCLEOTIDE SEQUENCE</scope>
    <source>
        <strain evidence="2">C21-152</strain>
    </source>
</reference>
<keyword evidence="3" id="KW-1185">Reference proteome</keyword>
<feature type="transmembrane region" description="Helical" evidence="1">
    <location>
        <begin position="245"/>
        <end position="264"/>
    </location>
</feature>
<keyword evidence="1" id="KW-0812">Transmembrane</keyword>
<dbReference type="EC" id="2.4.-.-" evidence="2"/>
<evidence type="ECO:0000256" key="1">
    <source>
        <dbReference type="SAM" id="Phobius"/>
    </source>
</evidence>
<dbReference type="Proteomes" id="UP001220964">
    <property type="component" value="Unassembled WGS sequence"/>
</dbReference>
<dbReference type="GO" id="GO:0016757">
    <property type="term" value="F:glycosyltransferase activity"/>
    <property type="evidence" value="ECO:0007669"/>
    <property type="project" value="UniProtKB-KW"/>
</dbReference>
<feature type="transmembrane region" description="Helical" evidence="1">
    <location>
        <begin position="318"/>
        <end position="336"/>
    </location>
</feature>
<feature type="transmembrane region" description="Helical" evidence="1">
    <location>
        <begin position="175"/>
        <end position="193"/>
    </location>
</feature>
<dbReference type="EMBL" id="JARGYC010000083">
    <property type="protein sequence ID" value="MDF0603257.1"/>
    <property type="molecule type" value="Genomic_DNA"/>
</dbReference>
<feature type="transmembrane region" description="Helical" evidence="1">
    <location>
        <begin position="20"/>
        <end position="39"/>
    </location>
</feature>
<organism evidence="2 3">
    <name type="scientific">Psychromarinibacter sediminicola</name>
    <dbReference type="NCBI Taxonomy" id="3033385"/>
    <lineage>
        <taxon>Bacteria</taxon>
        <taxon>Pseudomonadati</taxon>
        <taxon>Pseudomonadota</taxon>
        <taxon>Alphaproteobacteria</taxon>
        <taxon>Rhodobacterales</taxon>
        <taxon>Paracoccaceae</taxon>
        <taxon>Psychromarinibacter</taxon>
    </lineage>
</organism>
<feature type="transmembrane region" description="Helical" evidence="1">
    <location>
        <begin position="205"/>
        <end position="238"/>
    </location>
</feature>
<feature type="transmembrane region" description="Helical" evidence="1">
    <location>
        <begin position="389"/>
        <end position="409"/>
    </location>
</feature>
<sequence>MPDTNAFSATTRPPGGLQILAVAVLSGAALYTRLLGLWWDGGASLHADERFLIFVLEEMRAALDAESAPLSQWYFDPAVSPLNPHREGRLYAYGEWPVIVLCLLTRALGIEGWGEMQAFGRTVSAVLDASVVPLVFASAWAVVPRFRPAFCAAALYATAPLALQQSVFMTVESWLTAACALCGLFLLNALRASGPDGGAMRAAGWGVAACAAAGLATACKLSGLLLAPAILLALLYIAGRTGRRAAALAAVAGAIAFLAVLRLTSPSLFQGPALLGIAPNPVALGAFQRISELHSNPRFPPNWTWMAGYGAGALLRDAVLFAWGPAITLALCLGAVRFVRGAAPAIGCLAALAAAPFAFTLWADTPILRYLAPAVPPLAVLAGLVLDRYATAIAALVVCFAVFWGSGVVRLHTGTHPRIAATQFLARYPEGTVLANETAWDEGLPAHPWWGRLPGVPERWDLRVLDITGPDTPEKAERLAAVAGEARLIAVTSGRQRQAMTRLPDRFPLTVAWYRGLESGDFCYDRVFHAAPGYPVPGLRLDDAWTQEGWRVFDHPIVSIYERQPCYEQGTVAASLRNALPPGR</sequence>
<name>A0AAE3NYX7_9RHOB</name>
<comment type="caution">
    <text evidence="2">The sequence shown here is derived from an EMBL/GenBank/DDBJ whole genome shotgun (WGS) entry which is preliminary data.</text>
</comment>
<feature type="transmembrane region" description="Helical" evidence="1">
    <location>
        <begin position="343"/>
        <end position="363"/>
    </location>
</feature>
<evidence type="ECO:0000313" key="2">
    <source>
        <dbReference type="EMBL" id="MDF0603257.1"/>
    </source>
</evidence>
<keyword evidence="1" id="KW-0472">Membrane</keyword>
<keyword evidence="1" id="KW-1133">Transmembrane helix</keyword>
<dbReference type="AlphaFoldDB" id="A0AAE3NYX7"/>
<dbReference type="RefSeq" id="WP_275569380.1">
    <property type="nucleotide sequence ID" value="NZ_JARGYC010000083.1"/>
</dbReference>
<keyword evidence="2" id="KW-0328">Glycosyltransferase</keyword>
<accession>A0AAE3NYX7</accession>
<keyword evidence="2" id="KW-0808">Transferase</keyword>
<protein>
    <submittedName>
        <fullName evidence="2">Glycosyltransferase family 39 protein</fullName>
        <ecNumber evidence="2">2.4.-.-</ecNumber>
    </submittedName>
</protein>